<protein>
    <submittedName>
        <fullName evidence="3">Uncharacterized protein</fullName>
    </submittedName>
</protein>
<evidence type="ECO:0000256" key="2">
    <source>
        <dbReference type="SAM" id="Phobius"/>
    </source>
</evidence>
<organism evidence="3 4">
    <name type="scientific">Elysia marginata</name>
    <dbReference type="NCBI Taxonomy" id="1093978"/>
    <lineage>
        <taxon>Eukaryota</taxon>
        <taxon>Metazoa</taxon>
        <taxon>Spiralia</taxon>
        <taxon>Lophotrochozoa</taxon>
        <taxon>Mollusca</taxon>
        <taxon>Gastropoda</taxon>
        <taxon>Heterobranchia</taxon>
        <taxon>Euthyneura</taxon>
        <taxon>Panpulmonata</taxon>
        <taxon>Sacoglossa</taxon>
        <taxon>Placobranchoidea</taxon>
        <taxon>Plakobranchidae</taxon>
        <taxon>Elysia</taxon>
    </lineage>
</organism>
<keyword evidence="2" id="KW-1133">Transmembrane helix</keyword>
<name>A0AAV4GS78_9GAST</name>
<keyword evidence="2" id="KW-0812">Transmembrane</keyword>
<evidence type="ECO:0000256" key="1">
    <source>
        <dbReference type="SAM" id="MobiDB-lite"/>
    </source>
</evidence>
<keyword evidence="4" id="KW-1185">Reference proteome</keyword>
<gene>
    <name evidence="3" type="ORF">ElyMa_002516300</name>
</gene>
<feature type="region of interest" description="Disordered" evidence="1">
    <location>
        <begin position="43"/>
        <end position="66"/>
    </location>
</feature>
<accession>A0AAV4GS78</accession>
<evidence type="ECO:0000313" key="3">
    <source>
        <dbReference type="EMBL" id="GFR88393.1"/>
    </source>
</evidence>
<dbReference type="AlphaFoldDB" id="A0AAV4GS78"/>
<feature type="compositionally biased region" description="Basic residues" evidence="1">
    <location>
        <begin position="43"/>
        <end position="57"/>
    </location>
</feature>
<feature type="transmembrane region" description="Helical" evidence="2">
    <location>
        <begin position="138"/>
        <end position="157"/>
    </location>
</feature>
<dbReference type="EMBL" id="BMAT01005155">
    <property type="protein sequence ID" value="GFR88393.1"/>
    <property type="molecule type" value="Genomic_DNA"/>
</dbReference>
<proteinExistence type="predicted"/>
<keyword evidence="2" id="KW-0472">Membrane</keyword>
<comment type="caution">
    <text evidence="3">The sequence shown here is derived from an EMBL/GenBank/DDBJ whole genome shotgun (WGS) entry which is preliminary data.</text>
</comment>
<feature type="transmembrane region" description="Helical" evidence="2">
    <location>
        <begin position="101"/>
        <end position="126"/>
    </location>
</feature>
<dbReference type="Proteomes" id="UP000762676">
    <property type="component" value="Unassembled WGS sequence"/>
</dbReference>
<sequence>MASGDSFLNTLTIEGECDRSCNLKKFKDPLVYIRLPASIRKRASGKGKLPANHRRRGQSLPPAMGRQRFHVSPPTPACHGGSGSQVESRQHSRAARILTSLWLPVCFTLINAVCHAIDSATGALMMTYSTLLLHHMGAVGRGVTAFISVLALTSLLLHGSDMIYILLVHAVYYCAVSMGKTTTEEYLRTKRPYTKKSYNRVTVW</sequence>
<reference evidence="3 4" key="1">
    <citation type="journal article" date="2021" name="Elife">
        <title>Chloroplast acquisition without the gene transfer in kleptoplastic sea slugs, Plakobranchus ocellatus.</title>
        <authorList>
            <person name="Maeda T."/>
            <person name="Takahashi S."/>
            <person name="Yoshida T."/>
            <person name="Shimamura S."/>
            <person name="Takaki Y."/>
            <person name="Nagai Y."/>
            <person name="Toyoda A."/>
            <person name="Suzuki Y."/>
            <person name="Arimoto A."/>
            <person name="Ishii H."/>
            <person name="Satoh N."/>
            <person name="Nishiyama T."/>
            <person name="Hasebe M."/>
            <person name="Maruyama T."/>
            <person name="Minagawa J."/>
            <person name="Obokata J."/>
            <person name="Shigenobu S."/>
        </authorList>
    </citation>
    <scope>NUCLEOTIDE SEQUENCE [LARGE SCALE GENOMIC DNA]</scope>
</reference>
<evidence type="ECO:0000313" key="4">
    <source>
        <dbReference type="Proteomes" id="UP000762676"/>
    </source>
</evidence>